<evidence type="ECO:0000313" key="2">
    <source>
        <dbReference type="EMBL" id="MBS3062719.1"/>
    </source>
</evidence>
<accession>A0A7J4JJQ8</accession>
<reference evidence="2" key="3">
    <citation type="submission" date="2021-05" db="EMBL/GenBank/DDBJ databases">
        <title>Protein family content uncovers lineage relationships and bacterial pathway maintenance mechanisms in DPANN archaea.</title>
        <authorList>
            <person name="Castelle C.J."/>
            <person name="Meheust R."/>
            <person name="Jaffe A.L."/>
            <person name="Seitz K."/>
            <person name="Gong X."/>
            <person name="Baker B.J."/>
            <person name="Banfield J.F."/>
        </authorList>
    </citation>
    <scope>NUCLEOTIDE SEQUENCE</scope>
    <source>
        <strain evidence="2">RIFCSPLOWO2_01_FULL_58_19</strain>
    </source>
</reference>
<reference evidence="3" key="1">
    <citation type="journal article" date="2020" name="bioRxiv">
        <title>A rank-normalized archaeal taxonomy based on genome phylogeny resolves widespread incomplete and uneven classifications.</title>
        <authorList>
            <person name="Rinke C."/>
            <person name="Chuvochina M."/>
            <person name="Mussig A.J."/>
            <person name="Chaumeil P.-A."/>
            <person name="Waite D.W."/>
            <person name="Whitman W.B."/>
            <person name="Parks D.H."/>
            <person name="Hugenholtz P."/>
        </authorList>
    </citation>
    <scope>NUCLEOTIDE SEQUENCE [LARGE SCALE GENOMIC DNA]</scope>
</reference>
<protein>
    <submittedName>
        <fullName evidence="1">Uncharacterized protein</fullName>
    </submittedName>
</protein>
<proteinExistence type="predicted"/>
<dbReference type="Proteomes" id="UP000678237">
    <property type="component" value="Unassembled WGS sequence"/>
</dbReference>
<evidence type="ECO:0000313" key="3">
    <source>
        <dbReference type="Proteomes" id="UP000564964"/>
    </source>
</evidence>
<dbReference type="EMBL" id="DUGH01000051">
    <property type="protein sequence ID" value="HIH16177.1"/>
    <property type="molecule type" value="Genomic_DNA"/>
</dbReference>
<sequence>MGDISINSHFNPFRMSLKERRPVQLFVELRNTGQTAKKVTFLLSAGRQLALDKSGIVANAMKKIESFKPGQELAWYFDVYPKQMTQPGEQEIMIRVTEHFNDWSYVANESTKRIPLTVKD</sequence>
<name>A0A7J4JJQ8_9ARCH</name>
<gene>
    <name evidence="1" type="ORF">HA252_02120</name>
    <name evidence="2" type="ORF">J4203_02515</name>
</gene>
<dbReference type="AlphaFoldDB" id="A0A7J4JJQ8"/>
<dbReference type="Proteomes" id="UP000564964">
    <property type="component" value="Unassembled WGS sequence"/>
</dbReference>
<reference evidence="2" key="2">
    <citation type="submission" date="2021-03" db="EMBL/GenBank/DDBJ databases">
        <authorList>
            <person name="Jaffe A."/>
        </authorList>
    </citation>
    <scope>NUCLEOTIDE SEQUENCE</scope>
    <source>
        <strain evidence="2">RIFCSPLOWO2_01_FULL_58_19</strain>
    </source>
</reference>
<comment type="caution">
    <text evidence="1">The sequence shown here is derived from an EMBL/GenBank/DDBJ whole genome shotgun (WGS) entry which is preliminary data.</text>
</comment>
<organism evidence="1 3">
    <name type="scientific">Candidatus Iainarchaeum sp</name>
    <dbReference type="NCBI Taxonomy" id="3101447"/>
    <lineage>
        <taxon>Archaea</taxon>
        <taxon>Candidatus Iainarchaeota</taxon>
        <taxon>Candidatus Iainarchaeia</taxon>
        <taxon>Candidatus Iainarchaeales</taxon>
        <taxon>Candidatus Iainarchaeaceae</taxon>
        <taxon>Candidatus Iainarchaeum</taxon>
    </lineage>
</organism>
<dbReference type="EMBL" id="JAGVWE010000002">
    <property type="protein sequence ID" value="MBS3062719.1"/>
    <property type="molecule type" value="Genomic_DNA"/>
</dbReference>
<evidence type="ECO:0000313" key="1">
    <source>
        <dbReference type="EMBL" id="HIH16177.1"/>
    </source>
</evidence>